<protein>
    <recommendedName>
        <fullName evidence="2">HAT C-terminal dimerisation domain-containing protein</fullName>
    </recommendedName>
</protein>
<dbReference type="SUPFAM" id="SSF53098">
    <property type="entry name" value="Ribonuclease H-like"/>
    <property type="match status" value="1"/>
</dbReference>
<dbReference type="InterPro" id="IPR012337">
    <property type="entry name" value="RNaseH-like_sf"/>
</dbReference>
<name>A0A9R1VSC3_LACSA</name>
<dbReference type="EMBL" id="NBSK02000004">
    <property type="protein sequence ID" value="KAJ0209985.1"/>
    <property type="molecule type" value="Genomic_DNA"/>
</dbReference>
<feature type="compositionally biased region" description="Acidic residues" evidence="1">
    <location>
        <begin position="223"/>
        <end position="242"/>
    </location>
</feature>
<evidence type="ECO:0000313" key="4">
    <source>
        <dbReference type="Proteomes" id="UP000235145"/>
    </source>
</evidence>
<dbReference type="Proteomes" id="UP000235145">
    <property type="component" value="Unassembled WGS sequence"/>
</dbReference>
<evidence type="ECO:0000256" key="1">
    <source>
        <dbReference type="SAM" id="MobiDB-lite"/>
    </source>
</evidence>
<dbReference type="GO" id="GO:0046983">
    <property type="term" value="F:protein dimerization activity"/>
    <property type="evidence" value="ECO:0007669"/>
    <property type="project" value="InterPro"/>
</dbReference>
<comment type="caution">
    <text evidence="3">The sequence shown here is derived from an EMBL/GenBank/DDBJ whole genome shotgun (WGS) entry which is preliminary data.</text>
</comment>
<accession>A0A9R1VSC3</accession>
<evidence type="ECO:0000313" key="3">
    <source>
        <dbReference type="EMBL" id="KAJ0209985.1"/>
    </source>
</evidence>
<feature type="domain" description="HAT C-terminal dimerisation" evidence="2">
    <location>
        <begin position="80"/>
        <end position="151"/>
    </location>
</feature>
<gene>
    <name evidence="3" type="ORF">LSAT_V11C400209460</name>
</gene>
<dbReference type="Pfam" id="PF05699">
    <property type="entry name" value="Dimer_Tnp_hAT"/>
    <property type="match status" value="1"/>
</dbReference>
<sequence length="254" mass="29479">MKGRLDSKLHLMTYLLNPYYHYKDSQLLHDPNLMDVVFDFFNTLLCGDFEMQRQLVMIDFPKYKEKVDRFGADLAIKGCMVNNGDFDIARWWGLFGGSTPHLKKIAMRILSLTSSSSGCERNWSTFEAVLTKKHNRLETNKLNNLLYAQFNANLMKKNRKRKDKTLEVLLANDSHIAQEWMIDGDDGDGDEVDPESLMEATNEALGTNNNQVPHKSSTPRELFDEDFESDNEEQMFEEDEFESDRVQIVEELED</sequence>
<feature type="compositionally biased region" description="Polar residues" evidence="1">
    <location>
        <begin position="204"/>
        <end position="216"/>
    </location>
</feature>
<dbReference type="InterPro" id="IPR008906">
    <property type="entry name" value="HATC_C_dom"/>
</dbReference>
<evidence type="ECO:0000259" key="2">
    <source>
        <dbReference type="Pfam" id="PF05699"/>
    </source>
</evidence>
<organism evidence="3 4">
    <name type="scientific">Lactuca sativa</name>
    <name type="common">Garden lettuce</name>
    <dbReference type="NCBI Taxonomy" id="4236"/>
    <lineage>
        <taxon>Eukaryota</taxon>
        <taxon>Viridiplantae</taxon>
        <taxon>Streptophyta</taxon>
        <taxon>Embryophyta</taxon>
        <taxon>Tracheophyta</taxon>
        <taxon>Spermatophyta</taxon>
        <taxon>Magnoliopsida</taxon>
        <taxon>eudicotyledons</taxon>
        <taxon>Gunneridae</taxon>
        <taxon>Pentapetalae</taxon>
        <taxon>asterids</taxon>
        <taxon>campanulids</taxon>
        <taxon>Asterales</taxon>
        <taxon>Asteraceae</taxon>
        <taxon>Cichorioideae</taxon>
        <taxon>Cichorieae</taxon>
        <taxon>Lactucinae</taxon>
        <taxon>Lactuca</taxon>
    </lineage>
</organism>
<reference evidence="3 4" key="1">
    <citation type="journal article" date="2017" name="Nat. Commun.">
        <title>Genome assembly with in vitro proximity ligation data and whole-genome triplication in lettuce.</title>
        <authorList>
            <person name="Reyes-Chin-Wo S."/>
            <person name="Wang Z."/>
            <person name="Yang X."/>
            <person name="Kozik A."/>
            <person name="Arikit S."/>
            <person name="Song C."/>
            <person name="Xia L."/>
            <person name="Froenicke L."/>
            <person name="Lavelle D.O."/>
            <person name="Truco M.J."/>
            <person name="Xia R."/>
            <person name="Zhu S."/>
            <person name="Xu C."/>
            <person name="Xu H."/>
            <person name="Xu X."/>
            <person name="Cox K."/>
            <person name="Korf I."/>
            <person name="Meyers B.C."/>
            <person name="Michelmore R.W."/>
        </authorList>
    </citation>
    <scope>NUCLEOTIDE SEQUENCE [LARGE SCALE GENOMIC DNA]</scope>
    <source>
        <strain evidence="4">cv. Salinas</strain>
        <tissue evidence="3">Seedlings</tissue>
    </source>
</reference>
<keyword evidence="4" id="KW-1185">Reference proteome</keyword>
<dbReference type="AlphaFoldDB" id="A0A9R1VSC3"/>
<feature type="region of interest" description="Disordered" evidence="1">
    <location>
        <begin position="200"/>
        <end position="254"/>
    </location>
</feature>
<proteinExistence type="predicted"/>